<dbReference type="Proteomes" id="UP000015105">
    <property type="component" value="Unassembled WGS sequence"/>
</dbReference>
<evidence type="ECO:0000313" key="2">
    <source>
        <dbReference type="Proteomes" id="UP000015105"/>
    </source>
</evidence>
<evidence type="ECO:0000313" key="1">
    <source>
        <dbReference type="EnsemblPlants" id="AET0Gv20029500.1"/>
    </source>
</evidence>
<dbReference type="Gramene" id="AET0Gv20029500.1">
    <property type="protein sequence ID" value="AET0Gv20029500.1"/>
    <property type="gene ID" value="AET0Gv20029500"/>
</dbReference>
<proteinExistence type="predicted"/>
<name>A0A452XCN7_AEGTS</name>
<dbReference type="EnsemblPlants" id="AET0Gv20029500.1">
    <property type="protein sequence ID" value="AET0Gv20029500.1"/>
    <property type="gene ID" value="AET0Gv20029500"/>
</dbReference>
<keyword evidence="2" id="KW-1185">Reference proteome</keyword>
<dbReference type="InterPro" id="IPR021109">
    <property type="entry name" value="Peptidase_aspartic_dom_sf"/>
</dbReference>
<reference evidence="2" key="2">
    <citation type="journal article" date="2017" name="Nat. Plants">
        <title>The Aegilops tauschii genome reveals multiple impacts of transposons.</title>
        <authorList>
            <person name="Zhao G."/>
            <person name="Zou C."/>
            <person name="Li K."/>
            <person name="Wang K."/>
            <person name="Li T."/>
            <person name="Gao L."/>
            <person name="Zhang X."/>
            <person name="Wang H."/>
            <person name="Yang Z."/>
            <person name="Liu X."/>
            <person name="Jiang W."/>
            <person name="Mao L."/>
            <person name="Kong X."/>
            <person name="Jiao Y."/>
            <person name="Jia J."/>
        </authorList>
    </citation>
    <scope>NUCLEOTIDE SEQUENCE [LARGE SCALE GENOMIC DNA]</scope>
    <source>
        <strain evidence="2">cv. AL8/78</strain>
    </source>
</reference>
<accession>A0A452XCN7</accession>
<protein>
    <submittedName>
        <fullName evidence="1">Uncharacterized protein</fullName>
    </submittedName>
</protein>
<organism evidence="1 2">
    <name type="scientific">Aegilops tauschii subsp. strangulata</name>
    <name type="common">Goatgrass</name>
    <dbReference type="NCBI Taxonomy" id="200361"/>
    <lineage>
        <taxon>Eukaryota</taxon>
        <taxon>Viridiplantae</taxon>
        <taxon>Streptophyta</taxon>
        <taxon>Embryophyta</taxon>
        <taxon>Tracheophyta</taxon>
        <taxon>Spermatophyta</taxon>
        <taxon>Magnoliopsida</taxon>
        <taxon>Liliopsida</taxon>
        <taxon>Poales</taxon>
        <taxon>Poaceae</taxon>
        <taxon>BOP clade</taxon>
        <taxon>Pooideae</taxon>
        <taxon>Triticodae</taxon>
        <taxon>Triticeae</taxon>
        <taxon>Triticinae</taxon>
        <taxon>Aegilops</taxon>
    </lineage>
</organism>
<reference evidence="1" key="3">
    <citation type="submission" date="2019-03" db="UniProtKB">
        <authorList>
            <consortium name="EnsemblPlants"/>
        </authorList>
    </citation>
    <scope>IDENTIFICATION</scope>
</reference>
<reference evidence="2" key="1">
    <citation type="journal article" date="2014" name="Science">
        <title>Ancient hybridizations among the ancestral genomes of bread wheat.</title>
        <authorList>
            <consortium name="International Wheat Genome Sequencing Consortium,"/>
            <person name="Marcussen T."/>
            <person name="Sandve S.R."/>
            <person name="Heier L."/>
            <person name="Spannagl M."/>
            <person name="Pfeifer M."/>
            <person name="Jakobsen K.S."/>
            <person name="Wulff B.B."/>
            <person name="Steuernagel B."/>
            <person name="Mayer K.F."/>
            <person name="Olsen O.A."/>
        </authorList>
    </citation>
    <scope>NUCLEOTIDE SEQUENCE [LARGE SCALE GENOMIC DNA]</scope>
    <source>
        <strain evidence="2">cv. AL8/78</strain>
    </source>
</reference>
<dbReference type="AlphaFoldDB" id="A0A452XCN7"/>
<dbReference type="Gene3D" id="2.40.70.10">
    <property type="entry name" value="Acid Proteases"/>
    <property type="match status" value="1"/>
</dbReference>
<sequence>AQSYCKGVIIEFEGLQFQANLIVLENKGLDVILGMDWLTTNKGFMDCFNRTVILTHHHGKTIK</sequence>
<dbReference type="Pfam" id="PF08284">
    <property type="entry name" value="RVP_2"/>
    <property type="match status" value="1"/>
</dbReference>